<dbReference type="Pfam" id="PF02470">
    <property type="entry name" value="MlaD"/>
    <property type="match status" value="1"/>
</dbReference>
<dbReference type="OrthoDB" id="4516955at2"/>
<dbReference type="NCBIfam" id="TIGR00996">
    <property type="entry name" value="Mtu_fam_mce"/>
    <property type="match status" value="1"/>
</dbReference>
<dbReference type="KEGG" id="ssyi:EKG83_44070"/>
<dbReference type="Proteomes" id="UP000325787">
    <property type="component" value="Chromosome"/>
</dbReference>
<dbReference type="InterPro" id="IPR052336">
    <property type="entry name" value="MlaD_Phospholipid_Transporter"/>
</dbReference>
<evidence type="ECO:0000259" key="2">
    <source>
        <dbReference type="Pfam" id="PF11887"/>
    </source>
</evidence>
<dbReference type="InterPro" id="IPR003399">
    <property type="entry name" value="Mce/MlaD"/>
</dbReference>
<dbReference type="PANTHER" id="PTHR33371">
    <property type="entry name" value="INTERMEMBRANE PHOSPHOLIPID TRANSPORT SYSTEM BINDING PROTEIN MLAD-RELATED"/>
    <property type="match status" value="1"/>
</dbReference>
<evidence type="ECO:0000313" key="4">
    <source>
        <dbReference type="Proteomes" id="UP000325787"/>
    </source>
</evidence>
<sequence>MATTKAGRDLSRAVAVACVLALVAAAALWWVFAGGDSRRVTAIFGAAVGVYPGSDVRVLGVRIGSIDEVEPRGTTVRVTMSLDRSVEVPADAQAVVVAPSVVSDRYVQLAPAYTGGPTLADGVTIPRERTATPVELDELYASLDELTTALGPNGANRDGALSELLDSAAAGLAGNGQALGDTIERLGDATRTLSGSKDDLFTTVDQLQSFTGMLAANDSQVRDVNRQLAEVAGFLADERENLGAALAELATALGQVQGFIRDNRAVLKSNVDKLTGITQVLVDQRAALAETLDVAPLALGNLQNSYNAASGTLDTRANLNELSQPPIVLVCKLVQGIEPGRVPGVLSQACQQLEPILSGQVALNTPAQVVADLTQGKVPLPLPLGGVPR</sequence>
<feature type="domain" description="Mce/MlaD" evidence="1">
    <location>
        <begin position="37"/>
        <end position="111"/>
    </location>
</feature>
<dbReference type="PANTHER" id="PTHR33371:SF4">
    <property type="entry name" value="INTERMEMBRANE PHOSPHOLIPID TRANSPORT SYSTEM BINDING PROTEIN MLAD"/>
    <property type="match status" value="1"/>
</dbReference>
<dbReference type="InterPro" id="IPR005693">
    <property type="entry name" value="Mce"/>
</dbReference>
<name>A0A5Q0HB70_SACSY</name>
<dbReference type="RefSeq" id="WP_051764668.1">
    <property type="nucleotide sequence ID" value="NZ_CP034550.1"/>
</dbReference>
<proteinExistence type="predicted"/>
<evidence type="ECO:0000313" key="3">
    <source>
        <dbReference type="EMBL" id="QFZ23498.1"/>
    </source>
</evidence>
<evidence type="ECO:0000259" key="1">
    <source>
        <dbReference type="Pfam" id="PF02470"/>
    </source>
</evidence>
<dbReference type="EMBL" id="CP034550">
    <property type="protein sequence ID" value="QFZ23498.1"/>
    <property type="molecule type" value="Genomic_DNA"/>
</dbReference>
<gene>
    <name evidence="3" type="ORF">EKG83_44070</name>
</gene>
<protein>
    <submittedName>
        <fullName evidence="3">MCE family protein</fullName>
    </submittedName>
</protein>
<dbReference type="AlphaFoldDB" id="A0A5Q0HB70"/>
<dbReference type="InterPro" id="IPR024516">
    <property type="entry name" value="Mce_C"/>
</dbReference>
<feature type="domain" description="Mammalian cell entry C-terminal" evidence="2">
    <location>
        <begin position="118"/>
        <end position="311"/>
    </location>
</feature>
<accession>A0A5Q0HB70</accession>
<keyword evidence="4" id="KW-1185">Reference proteome</keyword>
<dbReference type="Pfam" id="PF11887">
    <property type="entry name" value="Mce4_CUP1"/>
    <property type="match status" value="1"/>
</dbReference>
<organism evidence="3 4">
    <name type="scientific">Saccharothrix syringae</name>
    <name type="common">Nocardiopsis syringae</name>
    <dbReference type="NCBI Taxonomy" id="103733"/>
    <lineage>
        <taxon>Bacteria</taxon>
        <taxon>Bacillati</taxon>
        <taxon>Actinomycetota</taxon>
        <taxon>Actinomycetes</taxon>
        <taxon>Pseudonocardiales</taxon>
        <taxon>Pseudonocardiaceae</taxon>
        <taxon>Saccharothrix</taxon>
    </lineage>
</organism>
<dbReference type="GO" id="GO:0005576">
    <property type="term" value="C:extracellular region"/>
    <property type="evidence" value="ECO:0007669"/>
    <property type="project" value="TreeGrafter"/>
</dbReference>
<reference evidence="4" key="1">
    <citation type="journal article" date="2021" name="Curr. Microbiol.">
        <title>Complete genome of nocamycin-producing strain Saccharothrix syringae NRRL B-16468 reveals the biosynthetic potential for secondary metabolites.</title>
        <authorList>
            <person name="Mo X."/>
            <person name="Yang S."/>
        </authorList>
    </citation>
    <scope>NUCLEOTIDE SEQUENCE [LARGE SCALE GENOMIC DNA]</scope>
    <source>
        <strain evidence="4">ATCC 51364 / DSM 43886 / JCM 6844 / KCTC 9398 / NBRC 14523 / NRRL B-16468 / INA 2240</strain>
    </source>
</reference>